<accession>A0ABP7JA03</accession>
<dbReference type="RefSeq" id="WP_344951698.1">
    <property type="nucleotide sequence ID" value="NZ_BAAAZR010000043.1"/>
</dbReference>
<evidence type="ECO:0000313" key="3">
    <source>
        <dbReference type="Proteomes" id="UP001500888"/>
    </source>
</evidence>
<dbReference type="EMBL" id="BAAAZR010000043">
    <property type="protein sequence ID" value="GAA3838868.1"/>
    <property type="molecule type" value="Genomic_DNA"/>
</dbReference>
<keyword evidence="3" id="KW-1185">Reference proteome</keyword>
<protein>
    <submittedName>
        <fullName evidence="2">Uncharacterized protein</fullName>
    </submittedName>
</protein>
<evidence type="ECO:0000256" key="1">
    <source>
        <dbReference type="SAM" id="MobiDB-lite"/>
    </source>
</evidence>
<sequence length="95" mass="9979">MSTTRGIPPKHPHGDRRTLAPRPHGQTGLTRTLEDARVTGKLAIATGLAPGLEDVRVTGRLPDIALVIDTELTRTLEDARVTGKLAIATGLGPGL</sequence>
<name>A0ABP7JA03_9ACTN</name>
<dbReference type="Proteomes" id="UP001500888">
    <property type="component" value="Unassembled WGS sequence"/>
</dbReference>
<gene>
    <name evidence="2" type="ORF">GCM10022226_71410</name>
</gene>
<proteinExistence type="predicted"/>
<comment type="caution">
    <text evidence="2">The sequence shown here is derived from an EMBL/GenBank/DDBJ whole genome shotgun (WGS) entry which is preliminary data.</text>
</comment>
<organism evidence="2 3">
    <name type="scientific">Sphaerisporangium flaviroseum</name>
    <dbReference type="NCBI Taxonomy" id="509199"/>
    <lineage>
        <taxon>Bacteria</taxon>
        <taxon>Bacillati</taxon>
        <taxon>Actinomycetota</taxon>
        <taxon>Actinomycetes</taxon>
        <taxon>Streptosporangiales</taxon>
        <taxon>Streptosporangiaceae</taxon>
        <taxon>Sphaerisporangium</taxon>
    </lineage>
</organism>
<feature type="region of interest" description="Disordered" evidence="1">
    <location>
        <begin position="1"/>
        <end position="32"/>
    </location>
</feature>
<evidence type="ECO:0000313" key="2">
    <source>
        <dbReference type="EMBL" id="GAA3838868.1"/>
    </source>
</evidence>
<reference evidence="3" key="1">
    <citation type="journal article" date="2019" name="Int. J. Syst. Evol. Microbiol.">
        <title>The Global Catalogue of Microorganisms (GCM) 10K type strain sequencing project: providing services to taxonomists for standard genome sequencing and annotation.</title>
        <authorList>
            <consortium name="The Broad Institute Genomics Platform"/>
            <consortium name="The Broad Institute Genome Sequencing Center for Infectious Disease"/>
            <person name="Wu L."/>
            <person name="Ma J."/>
        </authorList>
    </citation>
    <scope>NUCLEOTIDE SEQUENCE [LARGE SCALE GENOMIC DNA]</scope>
    <source>
        <strain evidence="3">JCM 16908</strain>
    </source>
</reference>